<evidence type="ECO:0000256" key="2">
    <source>
        <dbReference type="ARBA" id="ARBA00022695"/>
    </source>
</evidence>
<keyword evidence="2" id="KW-0548">Nucleotidyltransferase</keyword>
<dbReference type="Pfam" id="PF02348">
    <property type="entry name" value="CTP_transf_3"/>
    <property type="match status" value="1"/>
</dbReference>
<evidence type="ECO:0008006" key="4">
    <source>
        <dbReference type="Google" id="ProtNLM"/>
    </source>
</evidence>
<dbReference type="InterPro" id="IPR029044">
    <property type="entry name" value="Nucleotide-diphossugar_trans"/>
</dbReference>
<dbReference type="NCBIfam" id="NF003952">
    <property type="entry name" value="PRK05450.1-5"/>
    <property type="match status" value="1"/>
</dbReference>
<dbReference type="Gene3D" id="3.90.550.10">
    <property type="entry name" value="Spore Coat Polysaccharide Biosynthesis Protein SpsA, Chain A"/>
    <property type="match status" value="1"/>
</dbReference>
<protein>
    <recommendedName>
        <fullName evidence="4">3-deoxy-manno-octulosonate cytidylyltransferase</fullName>
    </recommendedName>
</protein>
<dbReference type="InterPro" id="IPR003329">
    <property type="entry name" value="Cytidylyl_trans"/>
</dbReference>
<sequence>MNRTIIIIPSRMAASRLKGKPLLEINNVPIICHVLNKAMETGLEAIVATEDKEIVTAVEQNGGGKVILTGNHKTGTDRIFEAFKKLKIENVDYILNLQGDEPMIDPKDIINLNKLMIKNNSDIGTLASEIKKDTMLTNENIVKVITEKKLENNNFVKALNFLRKDLKKENSNIYHHIGIYCYKVSVLEKFINLDQTKNEIKNRLEQLRALDNNIKINVALAESSPIGVDTKEDYLALKKIMEYKS</sequence>
<dbReference type="AlphaFoldDB" id="A0A381YBA2"/>
<dbReference type="EMBL" id="UINC01017830">
    <property type="protein sequence ID" value="SVA74359.1"/>
    <property type="molecule type" value="Genomic_DNA"/>
</dbReference>
<evidence type="ECO:0000313" key="3">
    <source>
        <dbReference type="EMBL" id="SVA74359.1"/>
    </source>
</evidence>
<dbReference type="PANTHER" id="PTHR42866">
    <property type="entry name" value="3-DEOXY-MANNO-OCTULOSONATE CYTIDYLYLTRANSFERASE"/>
    <property type="match status" value="1"/>
</dbReference>
<dbReference type="GO" id="GO:0008690">
    <property type="term" value="F:3-deoxy-manno-octulosonate cytidylyltransferase activity"/>
    <property type="evidence" value="ECO:0007669"/>
    <property type="project" value="InterPro"/>
</dbReference>
<proteinExistence type="predicted"/>
<dbReference type="GO" id="GO:0005829">
    <property type="term" value="C:cytosol"/>
    <property type="evidence" value="ECO:0007669"/>
    <property type="project" value="TreeGrafter"/>
</dbReference>
<dbReference type="SUPFAM" id="SSF53448">
    <property type="entry name" value="Nucleotide-diphospho-sugar transferases"/>
    <property type="match status" value="1"/>
</dbReference>
<dbReference type="NCBIfam" id="TIGR00466">
    <property type="entry name" value="kdsB"/>
    <property type="match status" value="1"/>
</dbReference>
<evidence type="ECO:0000256" key="1">
    <source>
        <dbReference type="ARBA" id="ARBA00022679"/>
    </source>
</evidence>
<organism evidence="3">
    <name type="scientific">marine metagenome</name>
    <dbReference type="NCBI Taxonomy" id="408172"/>
    <lineage>
        <taxon>unclassified sequences</taxon>
        <taxon>metagenomes</taxon>
        <taxon>ecological metagenomes</taxon>
    </lineage>
</organism>
<reference evidence="3" key="1">
    <citation type="submission" date="2018-05" db="EMBL/GenBank/DDBJ databases">
        <authorList>
            <person name="Lanie J.A."/>
            <person name="Ng W.-L."/>
            <person name="Kazmierczak K.M."/>
            <person name="Andrzejewski T.M."/>
            <person name="Davidsen T.M."/>
            <person name="Wayne K.J."/>
            <person name="Tettelin H."/>
            <person name="Glass J.I."/>
            <person name="Rusch D."/>
            <person name="Podicherti R."/>
            <person name="Tsui H.-C.T."/>
            <person name="Winkler M.E."/>
        </authorList>
    </citation>
    <scope>NUCLEOTIDE SEQUENCE</scope>
</reference>
<dbReference type="InterPro" id="IPR004528">
    <property type="entry name" value="KdsB"/>
</dbReference>
<accession>A0A381YBA2</accession>
<dbReference type="PANTHER" id="PTHR42866:SF2">
    <property type="entry name" value="3-DEOXY-MANNO-OCTULOSONATE CYTIDYLYLTRANSFERASE, MITOCHONDRIAL"/>
    <property type="match status" value="1"/>
</dbReference>
<keyword evidence="1" id="KW-0808">Transferase</keyword>
<gene>
    <name evidence="3" type="ORF">METZ01_LOCUS127213</name>
</gene>
<name>A0A381YBA2_9ZZZZ</name>